<feature type="domain" description="Gcp-like" evidence="1">
    <location>
        <begin position="31"/>
        <end position="222"/>
    </location>
</feature>
<evidence type="ECO:0000313" key="3">
    <source>
        <dbReference type="Proteomes" id="UP000192569"/>
    </source>
</evidence>
<protein>
    <submittedName>
        <fullName evidence="2">tRNA threonylcarbamoyladenosine biosynthesis protein TsaB</fullName>
    </submittedName>
</protein>
<dbReference type="GO" id="GO:0002949">
    <property type="term" value="P:tRNA threonylcarbamoyladenosine modification"/>
    <property type="evidence" value="ECO:0007669"/>
    <property type="project" value="InterPro"/>
</dbReference>
<dbReference type="CDD" id="cd24032">
    <property type="entry name" value="ASKHA_NBD_TsaB"/>
    <property type="match status" value="1"/>
</dbReference>
<gene>
    <name evidence="2" type="ORF">SAMN00808754_0377</name>
</gene>
<dbReference type="AlphaFoldDB" id="A0A1W1VCK4"/>
<dbReference type="PANTHER" id="PTHR11735">
    <property type="entry name" value="TRNA N6-ADENOSINE THREONYLCARBAMOYLTRANSFERASE"/>
    <property type="match status" value="1"/>
</dbReference>
<dbReference type="STRING" id="698762.SAMN00808754_0377"/>
<keyword evidence="3" id="KW-1185">Reference proteome</keyword>
<dbReference type="Proteomes" id="UP000192569">
    <property type="component" value="Chromosome I"/>
</dbReference>
<dbReference type="InterPro" id="IPR000905">
    <property type="entry name" value="Gcp-like_dom"/>
</dbReference>
<proteinExistence type="predicted"/>
<dbReference type="InterPro" id="IPR022496">
    <property type="entry name" value="T6A_TsaB"/>
</dbReference>
<accession>A0A1W1VCK4</accession>
<evidence type="ECO:0000313" key="2">
    <source>
        <dbReference type="EMBL" id="SMB91055.1"/>
    </source>
</evidence>
<dbReference type="NCBIfam" id="TIGR03725">
    <property type="entry name" value="T6A_YeaZ"/>
    <property type="match status" value="1"/>
</dbReference>
<sequence length="228" mass="24978">MLVLGLETSTAAASVALVKEDRLLAEIFFNTQRYHSRQTLSLISLLLKQAGVEFRELEGIAVALGPGSFTGLRVGVAIAKALAHASGKPLAGVPTLDGLALNAAGVAGLICPVVVARREEVYTALYRWQEGRLCRLTPYQAVTPVSWVGYLASYNEPVYFLGDGVQPFKEFWISLRERALFLPPESSFPRAGHIARLGEERLRQGERDDLFQLKPLYLRPPAAVFKGL</sequence>
<evidence type="ECO:0000259" key="1">
    <source>
        <dbReference type="Pfam" id="PF00814"/>
    </source>
</evidence>
<dbReference type="Pfam" id="PF00814">
    <property type="entry name" value="TsaD"/>
    <property type="match status" value="1"/>
</dbReference>
<dbReference type="OrthoDB" id="9784166at2"/>
<dbReference type="EMBL" id="LT838272">
    <property type="protein sequence ID" value="SMB91055.1"/>
    <property type="molecule type" value="Genomic_DNA"/>
</dbReference>
<reference evidence="2 3" key="1">
    <citation type="submission" date="2017-04" db="EMBL/GenBank/DDBJ databases">
        <authorList>
            <person name="Afonso C.L."/>
            <person name="Miller P.J."/>
            <person name="Scott M.A."/>
            <person name="Spackman E."/>
            <person name="Goraichik I."/>
            <person name="Dimitrov K.M."/>
            <person name="Suarez D.L."/>
            <person name="Swayne D.E."/>
        </authorList>
    </citation>
    <scope>NUCLEOTIDE SEQUENCE [LARGE SCALE GENOMIC DNA]</scope>
    <source>
        <strain evidence="2 3">ToBE</strain>
    </source>
</reference>
<organism evidence="2 3">
    <name type="scientific">Thermanaeromonas toyohensis ToBE</name>
    <dbReference type="NCBI Taxonomy" id="698762"/>
    <lineage>
        <taxon>Bacteria</taxon>
        <taxon>Bacillati</taxon>
        <taxon>Bacillota</taxon>
        <taxon>Clostridia</taxon>
        <taxon>Neomoorellales</taxon>
        <taxon>Neomoorellaceae</taxon>
        <taxon>Thermanaeromonas</taxon>
    </lineage>
</organism>
<dbReference type="SUPFAM" id="SSF53067">
    <property type="entry name" value="Actin-like ATPase domain"/>
    <property type="match status" value="2"/>
</dbReference>
<name>A0A1W1VCK4_9FIRM</name>
<dbReference type="Gene3D" id="3.30.420.40">
    <property type="match status" value="2"/>
</dbReference>
<dbReference type="GO" id="GO:0005829">
    <property type="term" value="C:cytosol"/>
    <property type="evidence" value="ECO:0007669"/>
    <property type="project" value="TreeGrafter"/>
</dbReference>
<dbReference type="PANTHER" id="PTHR11735:SF11">
    <property type="entry name" value="TRNA THREONYLCARBAMOYLADENOSINE BIOSYNTHESIS PROTEIN TSAB"/>
    <property type="match status" value="1"/>
</dbReference>
<dbReference type="InterPro" id="IPR043129">
    <property type="entry name" value="ATPase_NBD"/>
</dbReference>